<dbReference type="AlphaFoldDB" id="A0A3E0HP94"/>
<organism evidence="1 2">
    <name type="scientific">Kutzneria buriramensis</name>
    <dbReference type="NCBI Taxonomy" id="1045776"/>
    <lineage>
        <taxon>Bacteria</taxon>
        <taxon>Bacillati</taxon>
        <taxon>Actinomycetota</taxon>
        <taxon>Actinomycetes</taxon>
        <taxon>Pseudonocardiales</taxon>
        <taxon>Pseudonocardiaceae</taxon>
        <taxon>Kutzneria</taxon>
    </lineage>
</organism>
<gene>
    <name evidence="1" type="ORF">BCF44_105122</name>
</gene>
<comment type="caution">
    <text evidence="1">The sequence shown here is derived from an EMBL/GenBank/DDBJ whole genome shotgun (WGS) entry which is preliminary data.</text>
</comment>
<evidence type="ECO:0000313" key="2">
    <source>
        <dbReference type="Proteomes" id="UP000256269"/>
    </source>
</evidence>
<sequence>MLPIRDIEVRYGTYANCAGVALAVVDLEPGTAGVEVVDERQSL</sequence>
<proteinExistence type="predicted"/>
<protein>
    <submittedName>
        <fullName evidence="1">Uncharacterized protein</fullName>
    </submittedName>
</protein>
<keyword evidence="2" id="KW-1185">Reference proteome</keyword>
<dbReference type="Proteomes" id="UP000256269">
    <property type="component" value="Unassembled WGS sequence"/>
</dbReference>
<name>A0A3E0HP94_9PSEU</name>
<accession>A0A3E0HP94</accession>
<dbReference type="EMBL" id="QUNO01000005">
    <property type="protein sequence ID" value="REH48264.1"/>
    <property type="molecule type" value="Genomic_DNA"/>
</dbReference>
<reference evidence="1 2" key="1">
    <citation type="submission" date="2018-08" db="EMBL/GenBank/DDBJ databases">
        <title>Genomic Encyclopedia of Archaeal and Bacterial Type Strains, Phase II (KMG-II): from individual species to whole genera.</title>
        <authorList>
            <person name="Goeker M."/>
        </authorList>
    </citation>
    <scope>NUCLEOTIDE SEQUENCE [LARGE SCALE GENOMIC DNA]</scope>
    <source>
        <strain evidence="1 2">DSM 45791</strain>
    </source>
</reference>
<dbReference type="RefSeq" id="WP_281283112.1">
    <property type="nucleotide sequence ID" value="NZ_CP144375.1"/>
</dbReference>
<evidence type="ECO:0000313" key="1">
    <source>
        <dbReference type="EMBL" id="REH48264.1"/>
    </source>
</evidence>